<dbReference type="GO" id="GO:0032993">
    <property type="term" value="C:protein-DNA complex"/>
    <property type="evidence" value="ECO:0007669"/>
    <property type="project" value="TreeGrafter"/>
</dbReference>
<feature type="domain" description="OmpR/PhoB-type" evidence="7">
    <location>
        <begin position="126"/>
        <end position="226"/>
    </location>
</feature>
<evidence type="ECO:0000256" key="1">
    <source>
        <dbReference type="ARBA" id="ARBA00022553"/>
    </source>
</evidence>
<dbReference type="Gene3D" id="3.40.50.2300">
    <property type="match status" value="1"/>
</dbReference>
<dbReference type="SUPFAM" id="SSF46894">
    <property type="entry name" value="C-terminal effector domain of the bipartite response regulators"/>
    <property type="match status" value="1"/>
</dbReference>
<evidence type="ECO:0000256" key="2">
    <source>
        <dbReference type="ARBA" id="ARBA00023012"/>
    </source>
</evidence>
<dbReference type="GO" id="GO:0006355">
    <property type="term" value="P:regulation of DNA-templated transcription"/>
    <property type="evidence" value="ECO:0007669"/>
    <property type="project" value="InterPro"/>
</dbReference>
<dbReference type="InterPro" id="IPR001789">
    <property type="entry name" value="Sig_transdc_resp-reg_receiver"/>
</dbReference>
<keyword evidence="9" id="KW-1185">Reference proteome</keyword>
<evidence type="ECO:0000313" key="8">
    <source>
        <dbReference type="EMBL" id="KPV54269.1"/>
    </source>
</evidence>
<evidence type="ECO:0000256" key="4">
    <source>
        <dbReference type="PROSITE-ProRule" id="PRU00169"/>
    </source>
</evidence>
<dbReference type="PATRIC" id="fig|186479.3.peg.10416"/>
<feature type="modified residue" description="4-aspartylphosphate" evidence="4">
    <location>
        <position position="51"/>
    </location>
</feature>
<dbReference type="PANTHER" id="PTHR48111:SF40">
    <property type="entry name" value="PHOSPHATE REGULON TRANSCRIPTIONAL REGULATORY PROTEIN PHOB"/>
    <property type="match status" value="1"/>
</dbReference>
<comment type="caution">
    <text evidence="8">The sequence shown here is derived from an EMBL/GenBank/DDBJ whole genome shotgun (WGS) entry which is preliminary data.</text>
</comment>
<keyword evidence="3 5" id="KW-0238">DNA-binding</keyword>
<dbReference type="SMART" id="SM00862">
    <property type="entry name" value="Trans_reg_C"/>
    <property type="match status" value="1"/>
</dbReference>
<dbReference type="PANTHER" id="PTHR48111">
    <property type="entry name" value="REGULATOR OF RPOS"/>
    <property type="match status" value="1"/>
</dbReference>
<dbReference type="AlphaFoldDB" id="A0A0N8PT16"/>
<evidence type="ECO:0000256" key="5">
    <source>
        <dbReference type="PROSITE-ProRule" id="PRU01091"/>
    </source>
</evidence>
<name>A0A0N8PT16_9CHLR</name>
<dbReference type="PROSITE" id="PS51755">
    <property type="entry name" value="OMPR_PHOB"/>
    <property type="match status" value="1"/>
</dbReference>
<dbReference type="Gene3D" id="1.10.10.10">
    <property type="entry name" value="Winged helix-like DNA-binding domain superfamily/Winged helix DNA-binding domain"/>
    <property type="match status" value="1"/>
</dbReference>
<dbReference type="Pfam" id="PF00072">
    <property type="entry name" value="Response_reg"/>
    <property type="match status" value="1"/>
</dbReference>
<feature type="DNA-binding region" description="OmpR/PhoB-type" evidence="5">
    <location>
        <begin position="126"/>
        <end position="226"/>
    </location>
</feature>
<sequence length="226" mass="25879">MHILVADDDLPSVKLTSFLLEEAGYRVFKAYDGPSILQVIEQYNPDLVLLDVSMPKSNGFDICRQIRRTSDVPIIFLSARSQLQDRVMGLQIGGDDYLVKPFEPSELLARVEAVLRRRNSDMLNPSARLSQGGITLDPVEHKVLFEDGRTIELTPLEFRLLYYLMKNAGRVLNTSQILSKVWGYDYEGESNLVAVYIRRLRTKIEKDAEHPHHVLTVRNLGYKFEI</sequence>
<keyword evidence="2" id="KW-0902">Two-component regulatory system</keyword>
<gene>
    <name evidence="8" type="ORF">SE17_04785</name>
</gene>
<dbReference type="Proteomes" id="UP000050509">
    <property type="component" value="Unassembled WGS sequence"/>
</dbReference>
<keyword evidence="1 4" id="KW-0597">Phosphoprotein</keyword>
<accession>A0A0N8PT16</accession>
<dbReference type="CDD" id="cd00383">
    <property type="entry name" value="trans_reg_C"/>
    <property type="match status" value="1"/>
</dbReference>
<dbReference type="InterPro" id="IPR016032">
    <property type="entry name" value="Sig_transdc_resp-reg_C-effctor"/>
</dbReference>
<dbReference type="GO" id="GO:0000156">
    <property type="term" value="F:phosphorelay response regulator activity"/>
    <property type="evidence" value="ECO:0007669"/>
    <property type="project" value="TreeGrafter"/>
</dbReference>
<evidence type="ECO:0000256" key="3">
    <source>
        <dbReference type="ARBA" id="ARBA00023125"/>
    </source>
</evidence>
<dbReference type="InterPro" id="IPR001867">
    <property type="entry name" value="OmpR/PhoB-type_DNA-bd"/>
</dbReference>
<dbReference type="GO" id="GO:0005829">
    <property type="term" value="C:cytosol"/>
    <property type="evidence" value="ECO:0007669"/>
    <property type="project" value="TreeGrafter"/>
</dbReference>
<dbReference type="CDD" id="cd17574">
    <property type="entry name" value="REC_OmpR"/>
    <property type="match status" value="1"/>
</dbReference>
<protein>
    <submittedName>
        <fullName evidence="8">Transcriptional regulator</fullName>
    </submittedName>
</protein>
<dbReference type="SMART" id="SM00448">
    <property type="entry name" value="REC"/>
    <property type="match status" value="1"/>
</dbReference>
<evidence type="ECO:0000313" key="9">
    <source>
        <dbReference type="Proteomes" id="UP000050509"/>
    </source>
</evidence>
<dbReference type="InterPro" id="IPR011006">
    <property type="entry name" value="CheY-like_superfamily"/>
</dbReference>
<feature type="domain" description="Response regulatory" evidence="6">
    <location>
        <begin position="2"/>
        <end position="115"/>
    </location>
</feature>
<dbReference type="FunFam" id="1.10.10.10:FF:001337">
    <property type="entry name" value="Response regulator receiver"/>
    <property type="match status" value="1"/>
</dbReference>
<evidence type="ECO:0000259" key="7">
    <source>
        <dbReference type="PROSITE" id="PS51755"/>
    </source>
</evidence>
<reference evidence="8 9" key="1">
    <citation type="submission" date="2015-09" db="EMBL/GenBank/DDBJ databases">
        <title>Draft genome sequence of Kouleothrix aurantiaca JCM 19913.</title>
        <authorList>
            <person name="Hemp J."/>
        </authorList>
    </citation>
    <scope>NUCLEOTIDE SEQUENCE [LARGE SCALE GENOMIC DNA]</scope>
    <source>
        <strain evidence="8 9">COM-B</strain>
    </source>
</reference>
<dbReference type="Gene3D" id="6.10.250.690">
    <property type="match status" value="1"/>
</dbReference>
<dbReference type="SUPFAM" id="SSF52172">
    <property type="entry name" value="CheY-like"/>
    <property type="match status" value="1"/>
</dbReference>
<dbReference type="GO" id="GO:0000976">
    <property type="term" value="F:transcription cis-regulatory region binding"/>
    <property type="evidence" value="ECO:0007669"/>
    <property type="project" value="TreeGrafter"/>
</dbReference>
<dbReference type="EMBL" id="LJCR01000084">
    <property type="protein sequence ID" value="KPV54269.1"/>
    <property type="molecule type" value="Genomic_DNA"/>
</dbReference>
<dbReference type="Pfam" id="PF00486">
    <property type="entry name" value="Trans_reg_C"/>
    <property type="match status" value="1"/>
</dbReference>
<dbReference type="InterPro" id="IPR036388">
    <property type="entry name" value="WH-like_DNA-bd_sf"/>
</dbReference>
<proteinExistence type="predicted"/>
<dbReference type="PROSITE" id="PS50110">
    <property type="entry name" value="RESPONSE_REGULATORY"/>
    <property type="match status" value="1"/>
</dbReference>
<dbReference type="InterPro" id="IPR039420">
    <property type="entry name" value="WalR-like"/>
</dbReference>
<evidence type="ECO:0000259" key="6">
    <source>
        <dbReference type="PROSITE" id="PS50110"/>
    </source>
</evidence>
<organism evidence="8 9">
    <name type="scientific">Kouleothrix aurantiaca</name>
    <dbReference type="NCBI Taxonomy" id="186479"/>
    <lineage>
        <taxon>Bacteria</taxon>
        <taxon>Bacillati</taxon>
        <taxon>Chloroflexota</taxon>
        <taxon>Chloroflexia</taxon>
        <taxon>Chloroflexales</taxon>
        <taxon>Roseiflexineae</taxon>
        <taxon>Roseiflexaceae</taxon>
        <taxon>Kouleothrix</taxon>
    </lineage>
</organism>